<evidence type="ECO:0000256" key="1">
    <source>
        <dbReference type="SAM" id="MobiDB-lite"/>
    </source>
</evidence>
<accession>A0A235BAK7</accession>
<comment type="caution">
    <text evidence="3">The sequence shown here is derived from an EMBL/GenBank/DDBJ whole genome shotgun (WGS) entry which is preliminary data.</text>
</comment>
<gene>
    <name evidence="3" type="ORF">CHM34_03755</name>
</gene>
<dbReference type="RefSeq" id="WP_094263255.1">
    <property type="nucleotide sequence ID" value="NZ_NOWF01000002.1"/>
</dbReference>
<proteinExistence type="predicted"/>
<dbReference type="InterPro" id="IPR013087">
    <property type="entry name" value="Znf_C2H2_type"/>
</dbReference>
<dbReference type="Proteomes" id="UP000215459">
    <property type="component" value="Unassembled WGS sequence"/>
</dbReference>
<organism evidence="3 4">
    <name type="scientific">Paludifilum halophilum</name>
    <dbReference type="NCBI Taxonomy" id="1642702"/>
    <lineage>
        <taxon>Bacteria</taxon>
        <taxon>Bacillati</taxon>
        <taxon>Bacillota</taxon>
        <taxon>Bacilli</taxon>
        <taxon>Bacillales</taxon>
        <taxon>Thermoactinomycetaceae</taxon>
        <taxon>Paludifilum</taxon>
    </lineage>
</organism>
<name>A0A235BAK7_9BACL</name>
<evidence type="ECO:0000259" key="2">
    <source>
        <dbReference type="PROSITE" id="PS00028"/>
    </source>
</evidence>
<feature type="region of interest" description="Disordered" evidence="1">
    <location>
        <begin position="96"/>
        <end position="133"/>
    </location>
</feature>
<dbReference type="AlphaFoldDB" id="A0A235BAK7"/>
<keyword evidence="4" id="KW-1185">Reference proteome</keyword>
<dbReference type="OrthoDB" id="2989425at2"/>
<sequence>MSFLTDIKQKLEKGIESTSQKSRKMLDMSRLTLTLRGRKETEEQLYIRLGREIYSLWEKEKKVELTEQTQETLERIDHLRQVIAELEDRLMELRRQQNAVESSDPVQESAEPAGTVEQGPFQTGQSPNDGEYAYQIGSSDARFQSGNRLTGEGANVYREEEQMEAADDWIDMEAIFICPHCGNRVKEDTEVCPHCHKHVYD</sequence>
<evidence type="ECO:0000313" key="3">
    <source>
        <dbReference type="EMBL" id="OYD08907.1"/>
    </source>
</evidence>
<reference evidence="3 4" key="1">
    <citation type="submission" date="2017-07" db="EMBL/GenBank/DDBJ databases">
        <title>The genome sequence of Paludifilum halophilum highlights mechanisms for microbial adaptation to high salt environemnts.</title>
        <authorList>
            <person name="Belbahri L."/>
        </authorList>
    </citation>
    <scope>NUCLEOTIDE SEQUENCE [LARGE SCALE GENOMIC DNA]</scope>
    <source>
        <strain evidence="3 4">DSM 102817</strain>
    </source>
</reference>
<dbReference type="PROSITE" id="PS00028">
    <property type="entry name" value="ZINC_FINGER_C2H2_1"/>
    <property type="match status" value="1"/>
</dbReference>
<feature type="domain" description="C2H2-type" evidence="2">
    <location>
        <begin position="178"/>
        <end position="198"/>
    </location>
</feature>
<feature type="compositionally biased region" description="Polar residues" evidence="1">
    <location>
        <begin position="96"/>
        <end position="106"/>
    </location>
</feature>
<evidence type="ECO:0000313" key="4">
    <source>
        <dbReference type="Proteomes" id="UP000215459"/>
    </source>
</evidence>
<dbReference type="EMBL" id="NOWF01000002">
    <property type="protein sequence ID" value="OYD08907.1"/>
    <property type="molecule type" value="Genomic_DNA"/>
</dbReference>
<protein>
    <recommendedName>
        <fullName evidence="2">C2H2-type domain-containing protein</fullName>
    </recommendedName>
</protein>